<keyword evidence="6" id="KW-0804">Transcription</keyword>
<feature type="compositionally biased region" description="Basic and acidic residues" evidence="9">
    <location>
        <begin position="48"/>
        <end position="64"/>
    </location>
</feature>
<evidence type="ECO:0000256" key="6">
    <source>
        <dbReference type="ARBA" id="ARBA00023163"/>
    </source>
</evidence>
<evidence type="ECO:0000256" key="2">
    <source>
        <dbReference type="ARBA" id="ARBA00022771"/>
    </source>
</evidence>
<sequence>MIESKDPEINLFGQKILFLGEGEAMDVEEEEERDRYFSESESEDEETTKDNEAEKDTEKSKEVDPSPNSAEIKNNYSVTTSTLAEAIQNPKTPSLDEEISKSENEQSDVAATTNNNNNNNHEKTLKKPDKLLPCLRCNSGDTKFCYYNNYNVNQPRYFCRACQRYWTAGGTMRNVPVGAGRRKNKNNSLSSHYRHITISEALDAARVFSPDETHYVPNLKTNGRLLSFGLDRPSICDSMKNANSHAEKKGLSDTHDDHCSSSSSITVSKSMEQSGKNMSQESLPSQNSGFVPQVPCITSVPWPYPWSSSAIPMPQTLCPPGFPMSFYPTPFWNCGVPGNWNVPWFPSHTSATSPSLSNSSTNSPTPGKRSRNYDDENNDETAKQDDFGKEESPRQRSGNVLVPKTLRVDDPNEAAKSSIWETLGIKNECVSKGGMTKAFQPKKDGKEHVETSPLLMANPAALARSLNFHENS</sequence>
<keyword evidence="5 8" id="KW-0238">DNA-binding</keyword>
<evidence type="ECO:0000313" key="12">
    <source>
        <dbReference type="Proteomes" id="UP001157006"/>
    </source>
</evidence>
<reference evidence="11 12" key="1">
    <citation type="submission" date="2023-01" db="EMBL/GenBank/DDBJ databases">
        <authorList>
            <person name="Kreplak J."/>
        </authorList>
    </citation>
    <scope>NUCLEOTIDE SEQUENCE [LARGE SCALE GENOMIC DNA]</scope>
</reference>
<proteinExistence type="predicted"/>
<name>A0AAV0ZKC1_VICFA</name>
<evidence type="ECO:0000256" key="9">
    <source>
        <dbReference type="SAM" id="MobiDB-lite"/>
    </source>
</evidence>
<accession>A0AAV0ZKC1</accession>
<dbReference type="GO" id="GO:0008270">
    <property type="term" value="F:zinc ion binding"/>
    <property type="evidence" value="ECO:0007669"/>
    <property type="project" value="UniProtKB-KW"/>
</dbReference>
<evidence type="ECO:0000313" key="11">
    <source>
        <dbReference type="EMBL" id="CAI8596327.1"/>
    </source>
</evidence>
<comment type="subcellular location">
    <subcellularLocation>
        <location evidence="8">Nucleus</location>
    </subcellularLocation>
</comment>
<feature type="region of interest" description="Disordered" evidence="9">
    <location>
        <begin position="18"/>
        <end position="125"/>
    </location>
</feature>
<dbReference type="InterPro" id="IPR003851">
    <property type="entry name" value="Znf_Dof"/>
</dbReference>
<dbReference type="Proteomes" id="UP001157006">
    <property type="component" value="Chromosome 2"/>
</dbReference>
<dbReference type="InterPro" id="IPR045174">
    <property type="entry name" value="Dof"/>
</dbReference>
<evidence type="ECO:0000256" key="1">
    <source>
        <dbReference type="ARBA" id="ARBA00022723"/>
    </source>
</evidence>
<feature type="compositionally biased region" description="Low complexity" evidence="9">
    <location>
        <begin position="260"/>
        <end position="270"/>
    </location>
</feature>
<dbReference type="GO" id="GO:0003677">
    <property type="term" value="F:DNA binding"/>
    <property type="evidence" value="ECO:0007669"/>
    <property type="project" value="UniProtKB-UniRule"/>
</dbReference>
<feature type="compositionally biased region" description="Basic and acidic residues" evidence="9">
    <location>
        <begin position="380"/>
        <end position="394"/>
    </location>
</feature>
<dbReference type="Pfam" id="PF02701">
    <property type="entry name" value="Zn_ribbon_Dof"/>
    <property type="match status" value="1"/>
</dbReference>
<protein>
    <recommendedName>
        <fullName evidence="10">Dof-type domain-containing protein</fullName>
    </recommendedName>
</protein>
<feature type="region of interest" description="Disordered" evidence="9">
    <location>
        <begin position="349"/>
        <end position="409"/>
    </location>
</feature>
<evidence type="ECO:0000256" key="8">
    <source>
        <dbReference type="PROSITE-ProRule" id="PRU00071"/>
    </source>
</evidence>
<gene>
    <name evidence="11" type="ORF">VFH_II029840</name>
</gene>
<feature type="region of interest" description="Disordered" evidence="9">
    <location>
        <begin position="247"/>
        <end position="288"/>
    </location>
</feature>
<feature type="compositionally biased region" description="Basic and acidic residues" evidence="9">
    <location>
        <begin position="247"/>
        <end position="259"/>
    </location>
</feature>
<keyword evidence="2 8" id="KW-0863">Zinc-finger</keyword>
<dbReference type="EMBL" id="OX451737">
    <property type="protein sequence ID" value="CAI8596327.1"/>
    <property type="molecule type" value="Genomic_DNA"/>
</dbReference>
<dbReference type="GO" id="GO:0003700">
    <property type="term" value="F:DNA-binding transcription factor activity"/>
    <property type="evidence" value="ECO:0007669"/>
    <property type="project" value="InterPro"/>
</dbReference>
<feature type="compositionally biased region" description="Polar residues" evidence="9">
    <location>
        <begin position="271"/>
        <end position="288"/>
    </location>
</feature>
<keyword evidence="3" id="KW-0862">Zinc</keyword>
<dbReference type="PANTHER" id="PTHR31089:SF1">
    <property type="entry name" value="CYCLIC DOF FACTOR 3"/>
    <property type="match status" value="1"/>
</dbReference>
<dbReference type="GO" id="GO:0005634">
    <property type="term" value="C:nucleus"/>
    <property type="evidence" value="ECO:0007669"/>
    <property type="project" value="UniProtKB-SubCell"/>
</dbReference>
<dbReference type="PROSITE" id="PS01361">
    <property type="entry name" value="ZF_DOF_1"/>
    <property type="match status" value="1"/>
</dbReference>
<keyword evidence="1" id="KW-0479">Metal-binding</keyword>
<dbReference type="PROSITE" id="PS50884">
    <property type="entry name" value="ZF_DOF_2"/>
    <property type="match status" value="1"/>
</dbReference>
<dbReference type="AlphaFoldDB" id="A0AAV0ZKC1"/>
<feature type="compositionally biased region" description="Polar residues" evidence="9">
    <location>
        <begin position="66"/>
        <end position="83"/>
    </location>
</feature>
<keyword evidence="7 8" id="KW-0539">Nucleus</keyword>
<organism evidence="11 12">
    <name type="scientific">Vicia faba</name>
    <name type="common">Broad bean</name>
    <name type="synonym">Faba vulgaris</name>
    <dbReference type="NCBI Taxonomy" id="3906"/>
    <lineage>
        <taxon>Eukaryota</taxon>
        <taxon>Viridiplantae</taxon>
        <taxon>Streptophyta</taxon>
        <taxon>Embryophyta</taxon>
        <taxon>Tracheophyta</taxon>
        <taxon>Spermatophyta</taxon>
        <taxon>Magnoliopsida</taxon>
        <taxon>eudicotyledons</taxon>
        <taxon>Gunneridae</taxon>
        <taxon>Pentapetalae</taxon>
        <taxon>rosids</taxon>
        <taxon>fabids</taxon>
        <taxon>Fabales</taxon>
        <taxon>Fabaceae</taxon>
        <taxon>Papilionoideae</taxon>
        <taxon>50 kb inversion clade</taxon>
        <taxon>NPAAA clade</taxon>
        <taxon>Hologalegina</taxon>
        <taxon>IRL clade</taxon>
        <taxon>Fabeae</taxon>
        <taxon>Vicia</taxon>
    </lineage>
</organism>
<keyword evidence="4" id="KW-0805">Transcription regulation</keyword>
<evidence type="ECO:0000259" key="10">
    <source>
        <dbReference type="PROSITE" id="PS50884"/>
    </source>
</evidence>
<evidence type="ECO:0000256" key="3">
    <source>
        <dbReference type="ARBA" id="ARBA00022833"/>
    </source>
</evidence>
<dbReference type="PANTHER" id="PTHR31089">
    <property type="entry name" value="CYCLIC DOF FACTOR 2"/>
    <property type="match status" value="1"/>
</dbReference>
<evidence type="ECO:0000256" key="5">
    <source>
        <dbReference type="ARBA" id="ARBA00023125"/>
    </source>
</evidence>
<evidence type="ECO:0000256" key="7">
    <source>
        <dbReference type="ARBA" id="ARBA00023242"/>
    </source>
</evidence>
<keyword evidence="12" id="KW-1185">Reference proteome</keyword>
<feature type="compositionally biased region" description="Acidic residues" evidence="9">
    <location>
        <begin position="23"/>
        <end position="32"/>
    </location>
</feature>
<feature type="domain" description="Dof-type" evidence="10">
    <location>
        <begin position="132"/>
        <end position="186"/>
    </location>
</feature>
<feature type="compositionally biased region" description="Low complexity" evidence="9">
    <location>
        <begin position="349"/>
        <end position="366"/>
    </location>
</feature>
<evidence type="ECO:0000256" key="4">
    <source>
        <dbReference type="ARBA" id="ARBA00023015"/>
    </source>
</evidence>